<protein>
    <submittedName>
        <fullName evidence="9">Peptidase S8 and S53 subtilisin kexin sedolisin</fullName>
    </submittedName>
</protein>
<dbReference type="InterPro" id="IPR010259">
    <property type="entry name" value="S8pro/Inhibitor_I9"/>
</dbReference>
<evidence type="ECO:0000259" key="7">
    <source>
        <dbReference type="Pfam" id="PF00082"/>
    </source>
</evidence>
<dbReference type="PROSITE" id="PS51892">
    <property type="entry name" value="SUBTILASE"/>
    <property type="match status" value="1"/>
</dbReference>
<evidence type="ECO:0000256" key="5">
    <source>
        <dbReference type="PROSITE-ProRule" id="PRU01240"/>
    </source>
</evidence>
<evidence type="ECO:0000256" key="4">
    <source>
        <dbReference type="ARBA" id="ARBA00022825"/>
    </source>
</evidence>
<feature type="signal peptide" evidence="6">
    <location>
        <begin position="1"/>
        <end position="22"/>
    </location>
</feature>
<dbReference type="PANTHER" id="PTHR43806:SF67">
    <property type="entry name" value="EGF-LIKE DOMAIN-CONTAINING PROTEIN"/>
    <property type="match status" value="1"/>
</dbReference>
<dbReference type="Pfam" id="PF00082">
    <property type="entry name" value="Peptidase_S8"/>
    <property type="match status" value="1"/>
</dbReference>
<dbReference type="EMBL" id="JH109152">
    <property type="protein sequence ID" value="EGW23202.1"/>
    <property type="molecule type" value="Genomic_DNA"/>
</dbReference>
<proteinExistence type="inferred from homology"/>
<keyword evidence="6" id="KW-0732">Signal</keyword>
<keyword evidence="4 5" id="KW-0720">Serine protease</keyword>
<evidence type="ECO:0000313" key="10">
    <source>
        <dbReference type="Proteomes" id="UP000004664"/>
    </source>
</evidence>
<dbReference type="InterPro" id="IPR015500">
    <property type="entry name" value="Peptidase_S8_subtilisin-rel"/>
</dbReference>
<feature type="domain" description="Peptidase S8/S53" evidence="7">
    <location>
        <begin position="168"/>
        <end position="436"/>
    </location>
</feature>
<evidence type="ECO:0000313" key="9">
    <source>
        <dbReference type="EMBL" id="EGW23202.1"/>
    </source>
</evidence>
<dbReference type="InterPro" id="IPR050131">
    <property type="entry name" value="Peptidase_S8_subtilisin-like"/>
</dbReference>
<dbReference type="GO" id="GO:0004252">
    <property type="term" value="F:serine-type endopeptidase activity"/>
    <property type="evidence" value="ECO:0007669"/>
    <property type="project" value="UniProtKB-UniRule"/>
</dbReference>
<keyword evidence="2 5" id="KW-0645">Protease</keyword>
<dbReference type="OrthoDB" id="9790784at2"/>
<dbReference type="InterPro" id="IPR036852">
    <property type="entry name" value="Peptidase_S8/S53_dom_sf"/>
</dbReference>
<evidence type="ECO:0000256" key="3">
    <source>
        <dbReference type="ARBA" id="ARBA00022801"/>
    </source>
</evidence>
<dbReference type="PANTHER" id="PTHR43806">
    <property type="entry name" value="PEPTIDASE S8"/>
    <property type="match status" value="1"/>
</dbReference>
<keyword evidence="3 5" id="KW-0378">Hydrolase</keyword>
<dbReference type="Pfam" id="PF05922">
    <property type="entry name" value="Inhibitor_I9"/>
    <property type="match status" value="1"/>
</dbReference>
<dbReference type="eggNOG" id="COG1404">
    <property type="taxonomic scope" value="Bacteria"/>
</dbReference>
<evidence type="ECO:0000256" key="6">
    <source>
        <dbReference type="SAM" id="SignalP"/>
    </source>
</evidence>
<sequence>MKTVFLIAINLALVCYLPAVPAAISNQGKISSEVRSAIAASSSTQEISVIVYLKDRANLASFRNLHRTERLRGVVNALRNKADLSQRSLKSFLELRRGHGRVGTYKSFWVFNGFSVTAVPGVIQELADRADVERIEADEVNIVPATMSPEPNLSLIGAPDVWDLGFYGQGVVVANLDSGVDNTHPDLANRWRGGSNSWYDPYAQHATPYDPTGHGTWTMGLMVGGDAGATSVGVAPGAQWIAAKIFKDNGSATITGIHQAFQWLLDPDGNPATADAPQVVNNSWAYGAPGCNLAFQPDLQALVSAGIVPVFAAGNYGPGSSTSVSPANYPEAFAVGATNNLDQLYAYSGKGPSACGEASTVYPELVAPGVNISTTDLFGFYTSQSGTSVAAPHIAGGLALLLSAYPQLTVAQQRDALLLSAVDLGTPGPDNSFGYGRINLPAAYDWVVLNAGNPSTAVDATGPDTNSISVSPNPSNGTLGFDINAPAVRVAATVADPAINGLQSNIRTAEVFVDSAGSNGSGLAFLADDGVYDSPAEAVYADIPLTIIAQLGDGSHILYVHGQDFAGNWGAMSSTVLIIDKTSPTVSNVTTTLTNTTVNLTATAADPSPGSVTKAEWFEGNDPGKGLGYSMSVSGGTVAATINVGTWTSGSHTLFVRARDSAGNWSAAVSANITIAAPNAIFIDGFESGGFSAWNGGVTGTRISVNTAAAAMTTGGIYGMQATLGGGTAPGYVADGTPTLEKSYHARFYFNPHSTNPGSGQVTIFSGLNAAGTTIFQVQFKRNGSSYQVRGAVLRSGGTTYTNWVTLANNTAHPVEIAWQSGTSASFQLYTDGVLRQTLSALNTSAYSLDTVRLGTSTGLVNTASGTLYFDAFASTRATVIGP</sequence>
<evidence type="ECO:0000259" key="8">
    <source>
        <dbReference type="Pfam" id="PF05922"/>
    </source>
</evidence>
<dbReference type="STRING" id="697282.Mettu_2045"/>
<evidence type="ECO:0000256" key="1">
    <source>
        <dbReference type="ARBA" id="ARBA00011073"/>
    </source>
</evidence>
<feature type="domain" description="Inhibitor I9" evidence="8">
    <location>
        <begin position="49"/>
        <end position="139"/>
    </location>
</feature>
<feature type="active site" description="Charge relay system" evidence="5">
    <location>
        <position position="177"/>
    </location>
</feature>
<dbReference type="InterPro" id="IPR013783">
    <property type="entry name" value="Ig-like_fold"/>
</dbReference>
<reference evidence="9 10" key="1">
    <citation type="submission" date="2011-06" db="EMBL/GenBank/DDBJ databases">
        <title>Genomic sequence of Methylobacter tundripaludum SV96.</title>
        <authorList>
            <consortium name="US DOE Joint Genome Institute"/>
            <person name="Lucas S."/>
            <person name="Han J."/>
            <person name="Lapidus A."/>
            <person name="Cheng J.-F."/>
            <person name="Goodwin L."/>
            <person name="Pitluck S."/>
            <person name="Held B."/>
            <person name="Detter J.C."/>
            <person name="Han C."/>
            <person name="Tapia R."/>
            <person name="Land M."/>
            <person name="Hauser L."/>
            <person name="Kyrpides N."/>
            <person name="Ivanova N."/>
            <person name="Ovchinnikova G."/>
            <person name="Pagani I."/>
            <person name="Klotz M.G."/>
            <person name="Dispirito A.A."/>
            <person name="Murrell J.C."/>
            <person name="Dunfield P."/>
            <person name="Kalyuzhnaya M.G."/>
            <person name="Svenning M."/>
            <person name="Trotsenko Y.A."/>
            <person name="Stein L.Y."/>
            <person name="Woyke T."/>
        </authorList>
    </citation>
    <scope>NUCLEOTIDE SEQUENCE [LARGE SCALE GENOMIC DNA]</scope>
    <source>
        <strain evidence="10">ATCC BAA-1195 / DSM 17260 / SV96</strain>
    </source>
</reference>
<accession>G3IXE5</accession>
<dbReference type="Gene3D" id="2.60.40.10">
    <property type="entry name" value="Immunoglobulins"/>
    <property type="match status" value="1"/>
</dbReference>
<dbReference type="PRINTS" id="PR00723">
    <property type="entry name" value="SUBTILISIN"/>
</dbReference>
<dbReference type="PROSITE" id="PS00138">
    <property type="entry name" value="SUBTILASE_SER"/>
    <property type="match status" value="1"/>
</dbReference>
<keyword evidence="10" id="KW-1185">Reference proteome</keyword>
<dbReference type="Proteomes" id="UP000004664">
    <property type="component" value="Unassembled WGS sequence"/>
</dbReference>
<dbReference type="SUPFAM" id="SSF52743">
    <property type="entry name" value="Subtilisin-like"/>
    <property type="match status" value="1"/>
</dbReference>
<organism evidence="9 10">
    <name type="scientific">Methylobacter tundripaludum (strain ATCC BAA-1195 / DSM 17260 / SV96)</name>
    <dbReference type="NCBI Taxonomy" id="697282"/>
    <lineage>
        <taxon>Bacteria</taxon>
        <taxon>Pseudomonadati</taxon>
        <taxon>Pseudomonadota</taxon>
        <taxon>Gammaproteobacteria</taxon>
        <taxon>Methylococcales</taxon>
        <taxon>Methylococcaceae</taxon>
        <taxon>Methylobacter</taxon>
    </lineage>
</organism>
<feature type="chain" id="PRO_5003445704" evidence="6">
    <location>
        <begin position="23"/>
        <end position="883"/>
    </location>
</feature>
<feature type="active site" description="Charge relay system" evidence="5">
    <location>
        <position position="388"/>
    </location>
</feature>
<comment type="similarity">
    <text evidence="1 5">Belongs to the peptidase S8 family.</text>
</comment>
<evidence type="ECO:0000256" key="2">
    <source>
        <dbReference type="ARBA" id="ARBA00022670"/>
    </source>
</evidence>
<dbReference type="HOGENOM" id="CLU_326208_0_0_6"/>
<dbReference type="InterPro" id="IPR023828">
    <property type="entry name" value="Peptidase_S8_Ser-AS"/>
</dbReference>
<dbReference type="GO" id="GO:0006508">
    <property type="term" value="P:proteolysis"/>
    <property type="evidence" value="ECO:0007669"/>
    <property type="project" value="UniProtKB-KW"/>
</dbReference>
<dbReference type="Gene3D" id="3.40.50.200">
    <property type="entry name" value="Peptidase S8/S53 domain"/>
    <property type="match status" value="1"/>
</dbReference>
<dbReference type="InterPro" id="IPR000209">
    <property type="entry name" value="Peptidase_S8/S53_dom"/>
</dbReference>
<gene>
    <name evidence="9" type="ORF">Mettu_2045</name>
</gene>
<dbReference type="AlphaFoldDB" id="G3IXE5"/>
<name>G3IXE5_METTV</name>
<feature type="active site" description="Charge relay system" evidence="5">
    <location>
        <position position="214"/>
    </location>
</feature>